<evidence type="ECO:0000256" key="1">
    <source>
        <dbReference type="ARBA" id="ARBA00001946"/>
    </source>
</evidence>
<dbReference type="SFLD" id="SFLDG01129">
    <property type="entry name" value="C1.5:_HAD__Beta-PGM__Phosphata"/>
    <property type="match status" value="1"/>
</dbReference>
<evidence type="ECO:0000313" key="5">
    <source>
        <dbReference type="EMBL" id="SDF42255.1"/>
    </source>
</evidence>
<accession>A0A8G2BG34</accession>
<evidence type="ECO:0000256" key="4">
    <source>
        <dbReference type="ARBA" id="ARBA00022842"/>
    </source>
</evidence>
<dbReference type="OrthoDB" id="9797743at2"/>
<evidence type="ECO:0000256" key="2">
    <source>
        <dbReference type="ARBA" id="ARBA00006171"/>
    </source>
</evidence>
<dbReference type="Proteomes" id="UP000198615">
    <property type="component" value="Unassembled WGS sequence"/>
</dbReference>
<dbReference type="PANTHER" id="PTHR46193:SF10">
    <property type="entry name" value="6-PHOSPHOGLUCONATE PHOSPHATASE"/>
    <property type="match status" value="1"/>
</dbReference>
<comment type="similarity">
    <text evidence="2">Belongs to the HAD-like hydrolase superfamily. CbbY/CbbZ/Gph/YieH family.</text>
</comment>
<dbReference type="RefSeq" id="WP_093149018.1">
    <property type="nucleotide sequence ID" value="NZ_FNBW01000003.1"/>
</dbReference>
<dbReference type="Gene3D" id="1.10.150.240">
    <property type="entry name" value="Putative phosphatase, domain 2"/>
    <property type="match status" value="1"/>
</dbReference>
<dbReference type="PANTHER" id="PTHR46193">
    <property type="entry name" value="6-PHOSPHOGLUCONATE PHOSPHATASE"/>
    <property type="match status" value="1"/>
</dbReference>
<name>A0A8G2BG34_9PROT</name>
<dbReference type="InterPro" id="IPR023198">
    <property type="entry name" value="PGP-like_dom2"/>
</dbReference>
<sequence>MPQPAALIFDCDGVLVDSEAIVMRIEQAAIAEAGLSYSPQDYATRFTGLSYDDFFATLDAEHRARFGGALPPGLYERIKEDSVAAMERELEAVPGIADLVEIVAVPTAVASSSFPDSLVMKLRKTGLHDRFAPHIYSTQLVPNGKPAPDIFLYAAERLGVPPRECVVLEDSVNGIRAAVDAGMAAWGFTGAGHADPGLAERLTAAGAQTVFDSHAAIALRLRE</sequence>
<reference evidence="5 6" key="1">
    <citation type="submission" date="2016-10" db="EMBL/GenBank/DDBJ databases">
        <authorList>
            <person name="Varghese N."/>
            <person name="Submissions S."/>
        </authorList>
    </citation>
    <scope>NUCLEOTIDE SEQUENCE [LARGE SCALE GENOMIC DNA]</scope>
    <source>
        <strain evidence="5 6">DSM 18839</strain>
    </source>
</reference>
<evidence type="ECO:0000256" key="3">
    <source>
        <dbReference type="ARBA" id="ARBA00022723"/>
    </source>
</evidence>
<keyword evidence="6" id="KW-1185">Reference proteome</keyword>
<protein>
    <submittedName>
        <fullName evidence="5">Haloacid dehalogenase superfamily, subfamily IA, variant 3 with third motif having DD or ED</fullName>
    </submittedName>
</protein>
<dbReference type="Gene3D" id="3.40.50.1000">
    <property type="entry name" value="HAD superfamily/HAD-like"/>
    <property type="match status" value="1"/>
</dbReference>
<comment type="caution">
    <text evidence="5">The sequence shown here is derived from an EMBL/GenBank/DDBJ whole genome shotgun (WGS) entry which is preliminary data.</text>
</comment>
<dbReference type="SUPFAM" id="SSF56784">
    <property type="entry name" value="HAD-like"/>
    <property type="match status" value="1"/>
</dbReference>
<dbReference type="NCBIfam" id="TIGR01509">
    <property type="entry name" value="HAD-SF-IA-v3"/>
    <property type="match status" value="1"/>
</dbReference>
<dbReference type="SFLD" id="SFLDS00003">
    <property type="entry name" value="Haloacid_Dehalogenase"/>
    <property type="match status" value="1"/>
</dbReference>
<dbReference type="SFLD" id="SFLDG01135">
    <property type="entry name" value="C1.5.6:_HAD__Beta-PGM__Phospha"/>
    <property type="match status" value="1"/>
</dbReference>
<keyword evidence="3" id="KW-0479">Metal-binding</keyword>
<dbReference type="InterPro" id="IPR051600">
    <property type="entry name" value="Beta-PGM-like"/>
</dbReference>
<organism evidence="5 6">
    <name type="scientific">Thalassobaculum litoreum DSM 18839</name>
    <dbReference type="NCBI Taxonomy" id="1123362"/>
    <lineage>
        <taxon>Bacteria</taxon>
        <taxon>Pseudomonadati</taxon>
        <taxon>Pseudomonadota</taxon>
        <taxon>Alphaproteobacteria</taxon>
        <taxon>Rhodospirillales</taxon>
        <taxon>Thalassobaculaceae</taxon>
        <taxon>Thalassobaculum</taxon>
    </lineage>
</organism>
<gene>
    <name evidence="5" type="ORF">SAMN05660686_01279</name>
</gene>
<proteinExistence type="inferred from homology"/>
<evidence type="ECO:0000313" key="6">
    <source>
        <dbReference type="Proteomes" id="UP000198615"/>
    </source>
</evidence>
<dbReference type="GO" id="GO:0046872">
    <property type="term" value="F:metal ion binding"/>
    <property type="evidence" value="ECO:0007669"/>
    <property type="project" value="UniProtKB-KW"/>
</dbReference>
<dbReference type="InterPro" id="IPR006439">
    <property type="entry name" value="HAD-SF_hydro_IA"/>
</dbReference>
<dbReference type="InterPro" id="IPR036412">
    <property type="entry name" value="HAD-like_sf"/>
</dbReference>
<dbReference type="Pfam" id="PF00702">
    <property type="entry name" value="Hydrolase"/>
    <property type="match status" value="1"/>
</dbReference>
<dbReference type="InterPro" id="IPR023214">
    <property type="entry name" value="HAD_sf"/>
</dbReference>
<comment type="cofactor">
    <cofactor evidence="1">
        <name>Mg(2+)</name>
        <dbReference type="ChEBI" id="CHEBI:18420"/>
    </cofactor>
</comment>
<dbReference type="GO" id="GO:0003824">
    <property type="term" value="F:catalytic activity"/>
    <property type="evidence" value="ECO:0007669"/>
    <property type="project" value="UniProtKB-ARBA"/>
</dbReference>
<keyword evidence="4" id="KW-0460">Magnesium</keyword>
<dbReference type="EMBL" id="FNBW01000003">
    <property type="protein sequence ID" value="SDF42255.1"/>
    <property type="molecule type" value="Genomic_DNA"/>
</dbReference>
<dbReference type="AlphaFoldDB" id="A0A8G2BG34"/>